<evidence type="ECO:0000256" key="1">
    <source>
        <dbReference type="SAM" id="MobiDB-lite"/>
    </source>
</evidence>
<proteinExistence type="predicted"/>
<dbReference type="InterPro" id="IPR028087">
    <property type="entry name" value="Tad_N"/>
</dbReference>
<evidence type="ECO:0000256" key="2">
    <source>
        <dbReference type="SAM" id="Phobius"/>
    </source>
</evidence>
<keyword evidence="2" id="KW-0812">Transmembrane</keyword>
<reference evidence="4 5" key="1">
    <citation type="submission" date="2024-10" db="EMBL/GenBank/DDBJ databases">
        <title>The Natural Products Discovery Center: Release of the First 8490 Sequenced Strains for Exploring Actinobacteria Biosynthetic Diversity.</title>
        <authorList>
            <person name="Kalkreuter E."/>
            <person name="Kautsar S.A."/>
            <person name="Yang D."/>
            <person name="Bader C.D."/>
            <person name="Teijaro C.N."/>
            <person name="Fluegel L."/>
            <person name="Davis C.M."/>
            <person name="Simpson J.R."/>
            <person name="Lauterbach L."/>
            <person name="Steele A.D."/>
            <person name="Gui C."/>
            <person name="Meng S."/>
            <person name="Li G."/>
            <person name="Viehrig K."/>
            <person name="Ye F."/>
            <person name="Su P."/>
            <person name="Kiefer A.F."/>
            <person name="Nichols A."/>
            <person name="Cepeda A.J."/>
            <person name="Yan W."/>
            <person name="Fan B."/>
            <person name="Jiang Y."/>
            <person name="Adhikari A."/>
            <person name="Zheng C.-J."/>
            <person name="Schuster L."/>
            <person name="Cowan T.M."/>
            <person name="Smanski M.J."/>
            <person name="Chevrette M.G."/>
            <person name="De Carvalho L.P.S."/>
            <person name="Shen B."/>
        </authorList>
    </citation>
    <scope>NUCLEOTIDE SEQUENCE [LARGE SCALE GENOMIC DNA]</scope>
    <source>
        <strain evidence="4 5">NPDC020602</strain>
    </source>
</reference>
<dbReference type="EMBL" id="JBIRUI010000002">
    <property type="protein sequence ID" value="MFI1712789.1"/>
    <property type="molecule type" value="Genomic_DNA"/>
</dbReference>
<dbReference type="RefSeq" id="WP_398707221.1">
    <property type="nucleotide sequence ID" value="NZ_JBIRUI010000002.1"/>
</dbReference>
<dbReference type="Proteomes" id="UP001611339">
    <property type="component" value="Unassembled WGS sequence"/>
</dbReference>
<keyword evidence="5" id="KW-1185">Reference proteome</keyword>
<gene>
    <name evidence="4" type="ORF">ACH407_04300</name>
</gene>
<keyword evidence="2" id="KW-0472">Membrane</keyword>
<accession>A0ABW7U313</accession>
<feature type="compositionally biased region" description="Acidic residues" evidence="1">
    <location>
        <begin position="157"/>
        <end position="169"/>
    </location>
</feature>
<protein>
    <submittedName>
        <fullName evidence="4">Pilus assembly protein TadG-related protein</fullName>
    </submittedName>
</protein>
<keyword evidence="2" id="KW-1133">Transmembrane helix</keyword>
<feature type="transmembrane region" description="Helical" evidence="2">
    <location>
        <begin position="12"/>
        <end position="32"/>
    </location>
</feature>
<feature type="region of interest" description="Disordered" evidence="1">
    <location>
        <begin position="152"/>
        <end position="190"/>
    </location>
</feature>
<comment type="caution">
    <text evidence="4">The sequence shown here is derived from an EMBL/GenBank/DDBJ whole genome shotgun (WGS) entry which is preliminary data.</text>
</comment>
<evidence type="ECO:0000313" key="4">
    <source>
        <dbReference type="EMBL" id="MFI1712789.1"/>
    </source>
</evidence>
<name>A0ABW7U313_9ACTN</name>
<dbReference type="Pfam" id="PF13400">
    <property type="entry name" value="Tad"/>
    <property type="match status" value="1"/>
</dbReference>
<evidence type="ECO:0000313" key="5">
    <source>
        <dbReference type="Proteomes" id="UP001611339"/>
    </source>
</evidence>
<evidence type="ECO:0000259" key="3">
    <source>
        <dbReference type="Pfam" id="PF13400"/>
    </source>
</evidence>
<organism evidence="4 5">
    <name type="scientific">Streptomyces litmocidini</name>
    <dbReference type="NCBI Taxonomy" id="67318"/>
    <lineage>
        <taxon>Bacteria</taxon>
        <taxon>Bacillati</taxon>
        <taxon>Actinomycetota</taxon>
        <taxon>Actinomycetes</taxon>
        <taxon>Kitasatosporales</taxon>
        <taxon>Streptomycetaceae</taxon>
        <taxon>Streptomyces</taxon>
    </lineage>
</organism>
<feature type="domain" description="Putative Flp pilus-assembly TadG-like N-terminal" evidence="3">
    <location>
        <begin position="9"/>
        <end position="56"/>
    </location>
</feature>
<sequence>MSKDCGDAGQAFPVYIAAITGLLFLGFVYFAVGQAAATRNGAQTAADAAALAAAQDARDQLREGWLDVIRDPAQWGSFLQGKEYDVLSACDRAAVFAARNGAEVDDGNCVSLPSGREGFNVTVRTTGTVGRSILPITESQHATASAKALIEPKCSFEEPEEPTPEETEPGPEPSGPAEEPDPITGLTCGGVSWTIDLDNPKLPSATDLFTVRLAGDDE</sequence>